<dbReference type="InterPro" id="IPR001127">
    <property type="entry name" value="PTS_EIIA_1_perm"/>
</dbReference>
<dbReference type="PANTHER" id="PTHR30175">
    <property type="entry name" value="PHOSPHOTRANSFERASE SYSTEM TRANSPORT PROTEIN"/>
    <property type="match status" value="1"/>
</dbReference>
<evidence type="ECO:0000256" key="8">
    <source>
        <dbReference type="ARBA" id="ARBA00022777"/>
    </source>
</evidence>
<evidence type="ECO:0000256" key="3">
    <source>
        <dbReference type="ARBA" id="ARBA00022475"/>
    </source>
</evidence>
<protein>
    <submittedName>
        <fullName evidence="16">PTS beta-glucoside transporter subunit IIABC</fullName>
    </submittedName>
</protein>
<evidence type="ECO:0000256" key="11">
    <source>
        <dbReference type="PROSITE-ProRule" id="PRU00421"/>
    </source>
</evidence>
<evidence type="ECO:0000256" key="4">
    <source>
        <dbReference type="ARBA" id="ARBA00022597"/>
    </source>
</evidence>
<sequence>MNAKELAASTLRLVGGEANVASLVHCATRLRFSLRDLSKANSAAIEKLDGVITTVNSAGQFQVVIGNRVAEVYREFGAISSLLEDNRSAQSESAAASASVLGRLVDIVAGIFTPLLGAMAASGVLKGLLTIFLALGWMAPTQSTYIILHAASDSLFYFLPILLAITSARKFNTNVFVAVSIAGALIYPSIQQLFNQPDITFLGLPVVMMKYTSSVMPIILAVFLMSYFERFLNRRIHESVRNILTPFLLLIVMVPLTLMTIGPFGIYASEAAAWSFVKIYGFNPIIASALFAAAWQIMVIFGIHWGFVTLFINDISVLGRSHLKAATGPAVFSQAGAVLGVMLRSKNKKLKALSGSAFIAAMFGITEPAVYGITLKLKKPFICAVIAAAAGGAVVGYANSSALSMGMTSLLTIPIFYGEGFVGFLVGTAIAFVLAALLTYIVGFDDPIDDDAAVAQPKAPLTEAATATALTRAGAPAGGVIIAPIRGKVVALEQVNDKVFSSGVVGRGVAIRPEEGKVYSPVDGVISSTFASAHALGILSDDGAEILIHIGLDTVRLQGRHFQSHVKEGQVVKCGDLLIEFDLQALENAGFDVITPVLVTNADDYPALAASHKVSTAPGDVLIALC</sequence>
<dbReference type="InterPro" id="IPR001996">
    <property type="entry name" value="PTS_IIB_1"/>
</dbReference>
<keyword evidence="6" id="KW-0598">Phosphotransferase system</keyword>
<feature type="transmembrane region" description="Helical" evidence="12">
    <location>
        <begin position="420"/>
        <end position="442"/>
    </location>
</feature>
<dbReference type="RefSeq" id="WP_150437791.1">
    <property type="nucleotide sequence ID" value="NZ_VYKJ01000025.1"/>
</dbReference>
<keyword evidence="9 12" id="KW-1133">Transmembrane helix</keyword>
<keyword evidence="10 12" id="KW-0472">Membrane</keyword>
<dbReference type="GO" id="GO:0090589">
    <property type="term" value="F:protein-phosphocysteine-trehalose phosphotransferase system transporter activity"/>
    <property type="evidence" value="ECO:0007669"/>
    <property type="project" value="TreeGrafter"/>
</dbReference>
<dbReference type="EMBL" id="VYKJ01000025">
    <property type="protein sequence ID" value="KAA8994931.1"/>
    <property type="molecule type" value="Genomic_DNA"/>
</dbReference>
<dbReference type="InterPro" id="IPR011297">
    <property type="entry name" value="PTS_IIABC_b_glu"/>
</dbReference>
<comment type="caution">
    <text evidence="16">The sequence shown here is derived from an EMBL/GenBank/DDBJ whole genome shotgun (WGS) entry which is preliminary data.</text>
</comment>
<dbReference type="PROSITE" id="PS00371">
    <property type="entry name" value="PTS_EIIA_TYPE_1_HIS"/>
    <property type="match status" value="1"/>
</dbReference>
<keyword evidence="3" id="KW-1003">Cell membrane</keyword>
<gene>
    <name evidence="16" type="ORF">FJU30_25640</name>
</gene>
<evidence type="ECO:0000259" key="14">
    <source>
        <dbReference type="PROSITE" id="PS51098"/>
    </source>
</evidence>
<dbReference type="CDD" id="cd00210">
    <property type="entry name" value="PTS_IIA_glc"/>
    <property type="match status" value="1"/>
</dbReference>
<dbReference type="Pfam" id="PF00358">
    <property type="entry name" value="PTS_EIIA_1"/>
    <property type="match status" value="1"/>
</dbReference>
<keyword evidence="2" id="KW-0813">Transport</keyword>
<feature type="domain" description="PTS EIIB type-1" evidence="14">
    <location>
        <begin position="4"/>
        <end position="86"/>
    </location>
</feature>
<evidence type="ECO:0000256" key="2">
    <source>
        <dbReference type="ARBA" id="ARBA00022448"/>
    </source>
</evidence>
<evidence type="ECO:0000256" key="6">
    <source>
        <dbReference type="ARBA" id="ARBA00022683"/>
    </source>
</evidence>
<feature type="transmembrane region" description="Helical" evidence="12">
    <location>
        <begin position="286"/>
        <end position="311"/>
    </location>
</feature>
<dbReference type="SUPFAM" id="SSF51261">
    <property type="entry name" value="Duplicated hybrid motif"/>
    <property type="match status" value="1"/>
</dbReference>
<dbReference type="InterPro" id="IPR018113">
    <property type="entry name" value="PTrfase_EIIB_Cys"/>
</dbReference>
<keyword evidence="8" id="KW-0418">Kinase</keyword>
<comment type="subcellular location">
    <subcellularLocation>
        <location evidence="1">Cell membrane</location>
        <topology evidence="1">Multi-pass membrane protein</topology>
    </subcellularLocation>
</comment>
<feature type="domain" description="PTS EIIA type-1" evidence="13">
    <location>
        <begin position="497"/>
        <end position="601"/>
    </location>
</feature>
<dbReference type="PROSITE" id="PS51103">
    <property type="entry name" value="PTS_EIIC_TYPE_1"/>
    <property type="match status" value="1"/>
</dbReference>
<dbReference type="InterPro" id="IPR003352">
    <property type="entry name" value="PTS_EIIC"/>
</dbReference>
<evidence type="ECO:0000259" key="15">
    <source>
        <dbReference type="PROSITE" id="PS51103"/>
    </source>
</evidence>
<evidence type="ECO:0000256" key="12">
    <source>
        <dbReference type="SAM" id="Phobius"/>
    </source>
</evidence>
<dbReference type="PROSITE" id="PS51098">
    <property type="entry name" value="PTS_EIIB_TYPE_1"/>
    <property type="match status" value="1"/>
</dbReference>
<evidence type="ECO:0000256" key="5">
    <source>
        <dbReference type="ARBA" id="ARBA00022679"/>
    </source>
</evidence>
<evidence type="ECO:0000313" key="17">
    <source>
        <dbReference type="Proteomes" id="UP000335415"/>
    </source>
</evidence>
<dbReference type="NCBIfam" id="TIGR01995">
    <property type="entry name" value="PTS-II-ABC-beta"/>
    <property type="match status" value="1"/>
</dbReference>
<keyword evidence="17" id="KW-1185">Reference proteome</keyword>
<dbReference type="InterPro" id="IPR050558">
    <property type="entry name" value="PTS_Sugar-Specific_Components"/>
</dbReference>
<organism evidence="16 17">
    <name type="scientific">Affinibrenneria salicis</name>
    <dbReference type="NCBI Taxonomy" id="2590031"/>
    <lineage>
        <taxon>Bacteria</taxon>
        <taxon>Pseudomonadati</taxon>
        <taxon>Pseudomonadota</taxon>
        <taxon>Gammaproteobacteria</taxon>
        <taxon>Enterobacterales</taxon>
        <taxon>Pectobacteriaceae</taxon>
        <taxon>Affinibrenneria</taxon>
    </lineage>
</organism>
<evidence type="ECO:0000256" key="9">
    <source>
        <dbReference type="ARBA" id="ARBA00022989"/>
    </source>
</evidence>
<keyword evidence="5" id="KW-0808">Transferase</keyword>
<dbReference type="Gene3D" id="3.30.1360.60">
    <property type="entry name" value="Glucose permease domain IIB"/>
    <property type="match status" value="1"/>
</dbReference>
<dbReference type="PROSITE" id="PS01035">
    <property type="entry name" value="PTS_EIIB_TYPE_1_CYS"/>
    <property type="match status" value="1"/>
</dbReference>
<keyword evidence="4" id="KW-0762">Sugar transport</keyword>
<dbReference type="Gene3D" id="2.70.70.10">
    <property type="entry name" value="Glucose Permease (Domain IIA)"/>
    <property type="match status" value="1"/>
</dbReference>
<feature type="transmembrane region" description="Helical" evidence="12">
    <location>
        <begin position="323"/>
        <end position="343"/>
    </location>
</feature>
<dbReference type="CDD" id="cd00212">
    <property type="entry name" value="PTS_IIB_glc"/>
    <property type="match status" value="1"/>
</dbReference>
<dbReference type="Pfam" id="PF02378">
    <property type="entry name" value="PTS_EIIC"/>
    <property type="match status" value="1"/>
</dbReference>
<accession>A0A5J5FQY9</accession>
<dbReference type="FunFam" id="3.30.1360.60:FF:000001">
    <property type="entry name" value="PTS system glucose-specific IIBC component PtsG"/>
    <property type="match status" value="1"/>
</dbReference>
<dbReference type="GO" id="GO:0016301">
    <property type="term" value="F:kinase activity"/>
    <property type="evidence" value="ECO:0007669"/>
    <property type="project" value="UniProtKB-KW"/>
</dbReference>
<dbReference type="GO" id="GO:0008982">
    <property type="term" value="F:protein-N(PI)-phosphohistidine-sugar phosphotransferase activity"/>
    <property type="evidence" value="ECO:0007669"/>
    <property type="project" value="InterPro"/>
</dbReference>
<proteinExistence type="predicted"/>
<dbReference type="PROSITE" id="PS51093">
    <property type="entry name" value="PTS_EIIA_TYPE_1"/>
    <property type="match status" value="1"/>
</dbReference>
<feature type="transmembrane region" description="Helical" evidence="12">
    <location>
        <begin position="355"/>
        <end position="374"/>
    </location>
</feature>
<dbReference type="SUPFAM" id="SSF55604">
    <property type="entry name" value="Glucose permease domain IIB"/>
    <property type="match status" value="1"/>
</dbReference>
<dbReference type="OrthoDB" id="92465at2"/>
<dbReference type="NCBIfam" id="TIGR00830">
    <property type="entry name" value="PTBA"/>
    <property type="match status" value="1"/>
</dbReference>
<feature type="transmembrane region" description="Helical" evidence="12">
    <location>
        <begin position="175"/>
        <end position="194"/>
    </location>
</feature>
<dbReference type="Pfam" id="PF00367">
    <property type="entry name" value="PTS_EIIB"/>
    <property type="match status" value="1"/>
</dbReference>
<feature type="transmembrane region" description="Helical" evidence="12">
    <location>
        <begin position="111"/>
        <end position="139"/>
    </location>
</feature>
<evidence type="ECO:0000256" key="10">
    <source>
        <dbReference type="ARBA" id="ARBA00023136"/>
    </source>
</evidence>
<feature type="domain" description="PTS EIIC type-1" evidence="15">
    <location>
        <begin position="106"/>
        <end position="458"/>
    </location>
</feature>
<feature type="transmembrane region" description="Helical" evidence="12">
    <location>
        <begin position="244"/>
        <end position="266"/>
    </location>
</feature>
<dbReference type="FunFam" id="2.70.70.10:FF:000001">
    <property type="entry name" value="PTS system glucose-specific IIA component"/>
    <property type="match status" value="1"/>
</dbReference>
<keyword evidence="7 12" id="KW-0812">Transmembrane</keyword>
<evidence type="ECO:0000259" key="13">
    <source>
        <dbReference type="PROSITE" id="PS51093"/>
    </source>
</evidence>
<feature type="transmembrane region" description="Helical" evidence="12">
    <location>
        <begin position="381"/>
        <end position="400"/>
    </location>
</feature>
<dbReference type="GO" id="GO:0005886">
    <property type="term" value="C:plasma membrane"/>
    <property type="evidence" value="ECO:0007669"/>
    <property type="project" value="UniProtKB-SubCell"/>
</dbReference>
<evidence type="ECO:0000313" key="16">
    <source>
        <dbReference type="EMBL" id="KAA8994931.1"/>
    </source>
</evidence>
<dbReference type="InterPro" id="IPR013013">
    <property type="entry name" value="PTS_EIIC_1"/>
</dbReference>
<dbReference type="InterPro" id="IPR011055">
    <property type="entry name" value="Dup_hybrid_motif"/>
</dbReference>
<dbReference type="Proteomes" id="UP000335415">
    <property type="component" value="Unassembled WGS sequence"/>
</dbReference>
<dbReference type="PANTHER" id="PTHR30175:SF1">
    <property type="entry name" value="PTS SYSTEM ARBUTIN-, CELLOBIOSE-, AND SALICIN-SPECIFIC EIIBC COMPONENT-RELATED"/>
    <property type="match status" value="1"/>
</dbReference>
<feature type="active site" description="Phosphocysteine intermediate; for EIIB activity" evidence="11">
    <location>
        <position position="26"/>
    </location>
</feature>
<evidence type="ECO:0000256" key="1">
    <source>
        <dbReference type="ARBA" id="ARBA00004651"/>
    </source>
</evidence>
<dbReference type="GO" id="GO:0015771">
    <property type="term" value="P:trehalose transport"/>
    <property type="evidence" value="ECO:0007669"/>
    <property type="project" value="TreeGrafter"/>
</dbReference>
<feature type="transmembrane region" description="Helical" evidence="12">
    <location>
        <begin position="145"/>
        <end position="163"/>
    </location>
</feature>
<name>A0A5J5FQY9_9GAMM</name>
<dbReference type="GO" id="GO:0009401">
    <property type="term" value="P:phosphoenolpyruvate-dependent sugar phosphotransferase system"/>
    <property type="evidence" value="ECO:0007669"/>
    <property type="project" value="UniProtKB-KW"/>
</dbReference>
<evidence type="ECO:0000256" key="7">
    <source>
        <dbReference type="ARBA" id="ARBA00022692"/>
    </source>
</evidence>
<dbReference type="AlphaFoldDB" id="A0A5J5FQY9"/>
<dbReference type="InterPro" id="IPR036878">
    <property type="entry name" value="Glu_permease_IIB"/>
</dbReference>
<reference evidence="16 17" key="1">
    <citation type="submission" date="2019-09" db="EMBL/GenBank/DDBJ databases">
        <authorList>
            <person name="Li Y."/>
        </authorList>
    </citation>
    <scope>NUCLEOTIDE SEQUENCE [LARGE SCALE GENOMIC DNA]</scope>
    <source>
        <strain evidence="16 17">L3-3HA</strain>
    </source>
</reference>